<proteinExistence type="predicted"/>
<evidence type="ECO:0000256" key="1">
    <source>
        <dbReference type="SAM" id="Phobius"/>
    </source>
</evidence>
<protein>
    <submittedName>
        <fullName evidence="2">Uncharacterized protein</fullName>
    </submittedName>
</protein>
<evidence type="ECO:0000313" key="3">
    <source>
        <dbReference type="Proteomes" id="UP000198597"/>
    </source>
</evidence>
<dbReference type="EMBL" id="FNJM01000001">
    <property type="protein sequence ID" value="SDO88591.1"/>
    <property type="molecule type" value="Genomic_DNA"/>
</dbReference>
<keyword evidence="1" id="KW-0812">Transmembrane</keyword>
<keyword evidence="3" id="KW-1185">Reference proteome</keyword>
<feature type="transmembrane region" description="Helical" evidence="1">
    <location>
        <begin position="7"/>
        <end position="27"/>
    </location>
</feature>
<sequence length="29" mass="3245">MKKIDKITLTISIVSLIISLISIFILLSK</sequence>
<dbReference type="STRING" id="94869.SAMN04488529_101721"/>
<keyword evidence="1" id="KW-1133">Transmembrane helix</keyword>
<keyword evidence="1" id="KW-0472">Membrane</keyword>
<dbReference type="AlphaFoldDB" id="A0A1H0N7I4"/>
<reference evidence="2 3" key="1">
    <citation type="submission" date="2016-10" db="EMBL/GenBank/DDBJ databases">
        <authorList>
            <person name="de Groot N.N."/>
        </authorList>
    </citation>
    <scope>NUCLEOTIDE SEQUENCE [LARGE SCALE GENOMIC DNA]</scope>
    <source>
        <strain evidence="2 3">DSM 12272</strain>
    </source>
</reference>
<gene>
    <name evidence="2" type="ORF">SAMN04488529_101721</name>
</gene>
<dbReference type="Proteomes" id="UP000198597">
    <property type="component" value="Unassembled WGS sequence"/>
</dbReference>
<evidence type="ECO:0000313" key="2">
    <source>
        <dbReference type="EMBL" id="SDO88591.1"/>
    </source>
</evidence>
<organism evidence="2 3">
    <name type="scientific">Clostridium gasigenes</name>
    <dbReference type="NCBI Taxonomy" id="94869"/>
    <lineage>
        <taxon>Bacteria</taxon>
        <taxon>Bacillati</taxon>
        <taxon>Bacillota</taxon>
        <taxon>Clostridia</taxon>
        <taxon>Eubacteriales</taxon>
        <taxon>Clostridiaceae</taxon>
        <taxon>Clostridium</taxon>
    </lineage>
</organism>
<name>A0A1H0N7I4_9CLOT</name>
<accession>A0A1H0N7I4</accession>